<dbReference type="PANTHER" id="PTHR20914">
    <property type="entry name" value="LY6/PLAUR DOMAIN-CONTAINING PROTEIN 8"/>
    <property type="match status" value="1"/>
</dbReference>
<dbReference type="GeneTree" id="ENSGT00940000163304"/>
<dbReference type="InterPro" id="IPR045860">
    <property type="entry name" value="Snake_toxin-like_sf"/>
</dbReference>
<name>A0A8D0HFN5_SPHPU</name>
<keyword evidence="2" id="KW-0964">Secreted</keyword>
<keyword evidence="3" id="KW-1015">Disulfide bond</keyword>
<evidence type="ECO:0000256" key="1">
    <source>
        <dbReference type="ARBA" id="ARBA00004613"/>
    </source>
</evidence>
<evidence type="ECO:0000256" key="2">
    <source>
        <dbReference type="ARBA" id="ARBA00022525"/>
    </source>
</evidence>
<dbReference type="InterPro" id="IPR050918">
    <property type="entry name" value="CNF-like_PLA2_Inhibitor"/>
</dbReference>
<proteinExistence type="predicted"/>
<dbReference type="Gene3D" id="2.10.60.10">
    <property type="entry name" value="CD59"/>
    <property type="match status" value="2"/>
</dbReference>
<dbReference type="AlphaFoldDB" id="A0A8D0HFN5"/>
<evidence type="ECO:0000313" key="5">
    <source>
        <dbReference type="Ensembl" id="ENSSPUP00000021031.1"/>
    </source>
</evidence>
<comment type="subcellular location">
    <subcellularLocation>
        <location evidence="1">Secreted</location>
    </subcellularLocation>
</comment>
<sequence>MRALFSFCLLSALLATGTPLSCFHCKPGDRNCNVPQPCSHSQNACLIIWEGNTLGEAQVAGSSSSCINTAEAFMGLAAYYFGIKEHILIYSEVCVTDHCNMGIMSSLPPVNTVRNGLQCPGCYAPGFSHCDDSHPLRCLGISDKCIRMAGTLEGGGAVIPFAASGCATETACQIKSLQSGVFTYNLTQVQCNPAPKAMTSNGIQNQGWVPFALHTALPMLSLIGLHLTESLS</sequence>
<reference evidence="5" key="2">
    <citation type="submission" date="2025-09" db="UniProtKB">
        <authorList>
            <consortium name="Ensembl"/>
        </authorList>
    </citation>
    <scope>IDENTIFICATION</scope>
</reference>
<feature type="signal peptide" evidence="4">
    <location>
        <begin position="1"/>
        <end position="19"/>
    </location>
</feature>
<dbReference type="PANTHER" id="PTHR20914:SF25">
    <property type="entry name" value="PHOSPHOLIPASE A2 INHIBITOR AND LY6_PLAUR DOMAIN-CONTAINING PROTEIN"/>
    <property type="match status" value="1"/>
</dbReference>
<dbReference type="CDD" id="cd23572">
    <property type="entry name" value="TFP_LU_ECD_PINLYP_rpt2"/>
    <property type="match status" value="1"/>
</dbReference>
<reference evidence="5" key="1">
    <citation type="submission" date="2025-08" db="UniProtKB">
        <authorList>
            <consortium name="Ensembl"/>
        </authorList>
    </citation>
    <scope>IDENTIFICATION</scope>
</reference>
<dbReference type="OMA" id="KCIRMAG"/>
<dbReference type="Ensembl" id="ENSSPUT00000022429.1">
    <property type="protein sequence ID" value="ENSSPUP00000021031.1"/>
    <property type="gene ID" value="ENSSPUG00000016179.1"/>
</dbReference>
<keyword evidence="6" id="KW-1185">Reference proteome</keyword>
<protein>
    <recommendedName>
        <fullName evidence="7">Phospholipase A2 inhibitor and Ly6/PLAUR domain-containing protein-like</fullName>
    </recommendedName>
</protein>
<evidence type="ECO:0000256" key="4">
    <source>
        <dbReference type="SAM" id="SignalP"/>
    </source>
</evidence>
<evidence type="ECO:0008006" key="7">
    <source>
        <dbReference type="Google" id="ProtNLM"/>
    </source>
</evidence>
<dbReference type="Proteomes" id="UP000694392">
    <property type="component" value="Unplaced"/>
</dbReference>
<evidence type="ECO:0000256" key="3">
    <source>
        <dbReference type="ARBA" id="ARBA00023157"/>
    </source>
</evidence>
<evidence type="ECO:0000313" key="6">
    <source>
        <dbReference type="Proteomes" id="UP000694392"/>
    </source>
</evidence>
<feature type="chain" id="PRO_5034438415" description="Phospholipase A2 inhibitor and Ly6/PLAUR domain-containing protein-like" evidence="4">
    <location>
        <begin position="20"/>
        <end position="232"/>
    </location>
</feature>
<dbReference type="GO" id="GO:0005576">
    <property type="term" value="C:extracellular region"/>
    <property type="evidence" value="ECO:0007669"/>
    <property type="project" value="UniProtKB-SubCell"/>
</dbReference>
<organism evidence="5 6">
    <name type="scientific">Sphenodon punctatus</name>
    <name type="common">Tuatara</name>
    <name type="synonym">Hatteria punctata</name>
    <dbReference type="NCBI Taxonomy" id="8508"/>
    <lineage>
        <taxon>Eukaryota</taxon>
        <taxon>Metazoa</taxon>
        <taxon>Chordata</taxon>
        <taxon>Craniata</taxon>
        <taxon>Vertebrata</taxon>
        <taxon>Euteleostomi</taxon>
        <taxon>Lepidosauria</taxon>
        <taxon>Sphenodontia</taxon>
        <taxon>Sphenodontidae</taxon>
        <taxon>Sphenodon</taxon>
    </lineage>
</organism>
<dbReference type="SUPFAM" id="SSF57302">
    <property type="entry name" value="Snake toxin-like"/>
    <property type="match status" value="1"/>
</dbReference>
<keyword evidence="4" id="KW-0732">Signal</keyword>
<accession>A0A8D0HFN5</accession>